<evidence type="ECO:0000256" key="11">
    <source>
        <dbReference type="ARBA" id="ARBA00048184"/>
    </source>
</evidence>
<keyword evidence="8 12" id="KW-0256">Endoplasmic reticulum</keyword>
<evidence type="ECO:0000256" key="1">
    <source>
        <dbReference type="ARBA" id="ARBA00004240"/>
    </source>
</evidence>
<dbReference type="GO" id="GO:0004577">
    <property type="term" value="F:N-acetylglucosaminyldiphosphodolichol N-acetylglucosaminyltransferase activity"/>
    <property type="evidence" value="ECO:0007669"/>
    <property type="project" value="UniProtKB-EC"/>
</dbReference>
<keyword evidence="6 12" id="KW-0328">Glycosyltransferase</keyword>
<comment type="similarity">
    <text evidence="2 12">Belongs to the glycosyltransferase 28 family.</text>
</comment>
<dbReference type="Pfam" id="PF04101">
    <property type="entry name" value="Glyco_tran_28_C"/>
    <property type="match status" value="1"/>
</dbReference>
<dbReference type="OrthoDB" id="20273at2759"/>
<evidence type="ECO:0000256" key="5">
    <source>
        <dbReference type="ARBA" id="ARBA00017468"/>
    </source>
</evidence>
<feature type="domain" description="Glycosyl transferase family 28 C-terminal" evidence="13">
    <location>
        <begin position="3"/>
        <end position="152"/>
    </location>
</feature>
<dbReference type="PANTHER" id="PTHR12867:SF6">
    <property type="entry name" value="N-ACETYLGLUCOSAMINYLDIPHOSPHODOLICHOL N-ACETYLGLUCOSAMINYLTRANSFERASE"/>
    <property type="match status" value="1"/>
</dbReference>
<evidence type="ECO:0000256" key="3">
    <source>
        <dbReference type="ARBA" id="ARBA00011198"/>
    </source>
</evidence>
<dbReference type="GO" id="GO:0006488">
    <property type="term" value="P:dolichol-linked oligosaccharide biosynthetic process"/>
    <property type="evidence" value="ECO:0007669"/>
    <property type="project" value="InterPro"/>
</dbReference>
<evidence type="ECO:0000256" key="6">
    <source>
        <dbReference type="ARBA" id="ARBA00022676"/>
    </source>
</evidence>
<comment type="subcellular location">
    <subcellularLocation>
        <location evidence="1 12">Endoplasmic reticulum</location>
    </subcellularLocation>
</comment>
<evidence type="ECO:0000313" key="15">
    <source>
        <dbReference type="Proteomes" id="UP000717328"/>
    </source>
</evidence>
<evidence type="ECO:0000313" key="14">
    <source>
        <dbReference type="EMBL" id="KAG5639528.1"/>
    </source>
</evidence>
<evidence type="ECO:0000256" key="2">
    <source>
        <dbReference type="ARBA" id="ARBA00006962"/>
    </source>
</evidence>
<dbReference type="Gene3D" id="3.40.50.2000">
    <property type="entry name" value="Glycogen Phosphorylase B"/>
    <property type="match status" value="1"/>
</dbReference>
<comment type="catalytic activity">
    <reaction evidence="11">
        <text>an N-acetyl-alpha-D-glucosaminyl-diphospho-di-trans,poly-cis-dolichol + UDP-N-acetyl-alpha-D-glucosamine = an N,N'-diacetylchitobiosyl-diphospho-di-trans,poly-cis-dolichol + UDP + H(+)</text>
        <dbReference type="Rhea" id="RHEA:23380"/>
        <dbReference type="Rhea" id="RHEA-COMP:19507"/>
        <dbReference type="Rhea" id="RHEA-COMP:19510"/>
        <dbReference type="ChEBI" id="CHEBI:15378"/>
        <dbReference type="ChEBI" id="CHEBI:57269"/>
        <dbReference type="ChEBI" id="CHEBI:57705"/>
        <dbReference type="ChEBI" id="CHEBI:58223"/>
        <dbReference type="ChEBI" id="CHEBI:58427"/>
        <dbReference type="EC" id="2.4.1.141"/>
    </reaction>
</comment>
<evidence type="ECO:0000256" key="7">
    <source>
        <dbReference type="ARBA" id="ARBA00022679"/>
    </source>
</evidence>
<dbReference type="Proteomes" id="UP000717328">
    <property type="component" value="Unassembled WGS sequence"/>
</dbReference>
<name>A0A9P7FZZ7_9AGAR</name>
<dbReference type="GO" id="GO:0005783">
    <property type="term" value="C:endoplasmic reticulum"/>
    <property type="evidence" value="ECO:0007669"/>
    <property type="project" value="UniProtKB-SubCell"/>
</dbReference>
<comment type="caution">
    <text evidence="14">The sequence shown here is derived from an EMBL/GenBank/DDBJ whole genome shotgun (WGS) entry which is preliminary data.</text>
</comment>
<evidence type="ECO:0000256" key="4">
    <source>
        <dbReference type="ARBA" id="ARBA00012614"/>
    </source>
</evidence>
<comment type="subunit">
    <text evidence="3 12">Heterodimer with ALG14 to form a functional enzyme.</text>
</comment>
<gene>
    <name evidence="12" type="primary">ALG13</name>
    <name evidence="14" type="ORF">H0H81_000673</name>
</gene>
<dbReference type="AlphaFoldDB" id="A0A9P7FZZ7"/>
<dbReference type="PANTHER" id="PTHR12867">
    <property type="entry name" value="GLYCOSYL TRANSFERASE-RELATED"/>
    <property type="match status" value="1"/>
</dbReference>
<comment type="function">
    <text evidence="9 12">Involved in protein N-glycosylation. Essential for the second step of the dolichol-linked oligosaccharide pathway.</text>
</comment>
<reference evidence="14" key="2">
    <citation type="submission" date="2021-10" db="EMBL/GenBank/DDBJ databases">
        <title>Phylogenomics reveals ancestral predisposition of the termite-cultivated fungus Termitomyces towards a domesticated lifestyle.</title>
        <authorList>
            <person name="Auxier B."/>
            <person name="Grum-Grzhimaylo A."/>
            <person name="Cardenas M.E."/>
            <person name="Lodge J.D."/>
            <person name="Laessoe T."/>
            <person name="Pedersen O."/>
            <person name="Smith M.E."/>
            <person name="Kuyper T.W."/>
            <person name="Franco-Molano E.A."/>
            <person name="Baroni T.J."/>
            <person name="Aanen D.K."/>
        </authorList>
    </citation>
    <scope>NUCLEOTIDE SEQUENCE</scope>
    <source>
        <strain evidence="14">D49</strain>
    </source>
</reference>
<evidence type="ECO:0000256" key="10">
    <source>
        <dbReference type="ARBA" id="ARBA00032061"/>
    </source>
</evidence>
<proteinExistence type="inferred from homology"/>
<accession>A0A9P7FZZ7</accession>
<keyword evidence="7 12" id="KW-0808">Transferase</keyword>
<keyword evidence="15" id="KW-1185">Reference proteome</keyword>
<dbReference type="InterPro" id="IPR007235">
    <property type="entry name" value="Glyco_trans_28_C"/>
</dbReference>
<evidence type="ECO:0000259" key="13">
    <source>
        <dbReference type="Pfam" id="PF04101"/>
    </source>
</evidence>
<sequence length="173" mass="18930">MLAFVTVGSTRFDSLVQSVLEPSVLASLRRKGYTKLVVQCGNSSFELERSLAFGARNLTLERDGVAIELWKFKPTLQEEYESADLVISHAGSGTILDVLRLGKPLIVVVNPTLLDNHQQELASALADLGHLQHSGIPDLAHTIDNFDPSVLKPFPAFDGSRFANLLDEHMGFS</sequence>
<protein>
    <recommendedName>
        <fullName evidence="5 12">UDP-N-acetylglucosamine transferase subunit ALG13</fullName>
        <ecNumber evidence="4 12">2.4.1.141</ecNumber>
    </recommendedName>
    <alternativeName>
        <fullName evidence="10 12">Asparagine-linked glycosylation protein 13</fullName>
    </alternativeName>
</protein>
<evidence type="ECO:0000256" key="12">
    <source>
        <dbReference type="RuleBase" id="RU362128"/>
    </source>
</evidence>
<evidence type="ECO:0000256" key="9">
    <source>
        <dbReference type="ARBA" id="ARBA00024804"/>
    </source>
</evidence>
<dbReference type="InterPro" id="IPR039042">
    <property type="entry name" value="Alg13-like"/>
</dbReference>
<evidence type="ECO:0000256" key="8">
    <source>
        <dbReference type="ARBA" id="ARBA00022824"/>
    </source>
</evidence>
<dbReference type="EMBL" id="JABCKI010005719">
    <property type="protein sequence ID" value="KAG5639528.1"/>
    <property type="molecule type" value="Genomic_DNA"/>
</dbReference>
<dbReference type="SUPFAM" id="SSF53756">
    <property type="entry name" value="UDP-Glycosyltransferase/glycogen phosphorylase"/>
    <property type="match status" value="1"/>
</dbReference>
<reference evidence="14" key="1">
    <citation type="submission" date="2021-02" db="EMBL/GenBank/DDBJ databases">
        <authorList>
            <person name="Nieuwenhuis M."/>
            <person name="Van De Peppel L.J.J."/>
        </authorList>
    </citation>
    <scope>NUCLEOTIDE SEQUENCE</scope>
    <source>
        <strain evidence="14">D49</strain>
    </source>
</reference>
<dbReference type="EC" id="2.4.1.141" evidence="4 12"/>
<organism evidence="14 15">
    <name type="scientific">Sphagnurus paluster</name>
    <dbReference type="NCBI Taxonomy" id="117069"/>
    <lineage>
        <taxon>Eukaryota</taxon>
        <taxon>Fungi</taxon>
        <taxon>Dikarya</taxon>
        <taxon>Basidiomycota</taxon>
        <taxon>Agaricomycotina</taxon>
        <taxon>Agaricomycetes</taxon>
        <taxon>Agaricomycetidae</taxon>
        <taxon>Agaricales</taxon>
        <taxon>Tricholomatineae</taxon>
        <taxon>Lyophyllaceae</taxon>
        <taxon>Sphagnurus</taxon>
    </lineage>
</organism>